<accession>A0A5B7FNI1</accession>
<sequence length="78" mass="8761">MRRRKDSGAVVCATRNSNYRNTISSQHRGLGTTTTTTTMNMNNTGSVILWNTLLYHSGILCTVNKTKGRIELRARFVN</sequence>
<gene>
    <name evidence="1" type="ORF">E2C01_042799</name>
</gene>
<comment type="caution">
    <text evidence="1">The sequence shown here is derived from an EMBL/GenBank/DDBJ whole genome shotgun (WGS) entry which is preliminary data.</text>
</comment>
<dbReference type="EMBL" id="VSRR010008610">
    <property type="protein sequence ID" value="MPC49011.1"/>
    <property type="molecule type" value="Genomic_DNA"/>
</dbReference>
<dbReference type="AlphaFoldDB" id="A0A5B7FNI1"/>
<organism evidence="1 2">
    <name type="scientific">Portunus trituberculatus</name>
    <name type="common">Swimming crab</name>
    <name type="synonym">Neptunus trituberculatus</name>
    <dbReference type="NCBI Taxonomy" id="210409"/>
    <lineage>
        <taxon>Eukaryota</taxon>
        <taxon>Metazoa</taxon>
        <taxon>Ecdysozoa</taxon>
        <taxon>Arthropoda</taxon>
        <taxon>Crustacea</taxon>
        <taxon>Multicrustacea</taxon>
        <taxon>Malacostraca</taxon>
        <taxon>Eumalacostraca</taxon>
        <taxon>Eucarida</taxon>
        <taxon>Decapoda</taxon>
        <taxon>Pleocyemata</taxon>
        <taxon>Brachyura</taxon>
        <taxon>Eubrachyura</taxon>
        <taxon>Portunoidea</taxon>
        <taxon>Portunidae</taxon>
        <taxon>Portuninae</taxon>
        <taxon>Portunus</taxon>
    </lineage>
</organism>
<name>A0A5B7FNI1_PORTR</name>
<protein>
    <submittedName>
        <fullName evidence="1">Uncharacterized protein</fullName>
    </submittedName>
</protein>
<reference evidence="1 2" key="1">
    <citation type="submission" date="2019-05" db="EMBL/GenBank/DDBJ databases">
        <title>Another draft genome of Portunus trituberculatus and its Hox gene families provides insights of decapod evolution.</title>
        <authorList>
            <person name="Jeong J.-H."/>
            <person name="Song I."/>
            <person name="Kim S."/>
            <person name="Choi T."/>
            <person name="Kim D."/>
            <person name="Ryu S."/>
            <person name="Kim W."/>
        </authorList>
    </citation>
    <scope>NUCLEOTIDE SEQUENCE [LARGE SCALE GENOMIC DNA]</scope>
    <source>
        <tissue evidence="1">Muscle</tissue>
    </source>
</reference>
<dbReference type="Proteomes" id="UP000324222">
    <property type="component" value="Unassembled WGS sequence"/>
</dbReference>
<proteinExistence type="predicted"/>
<evidence type="ECO:0000313" key="2">
    <source>
        <dbReference type="Proteomes" id="UP000324222"/>
    </source>
</evidence>
<evidence type="ECO:0000313" key="1">
    <source>
        <dbReference type="EMBL" id="MPC49011.1"/>
    </source>
</evidence>
<keyword evidence="2" id="KW-1185">Reference proteome</keyword>